<dbReference type="Pfam" id="PF06985">
    <property type="entry name" value="HET"/>
    <property type="match status" value="1"/>
</dbReference>
<feature type="compositionally biased region" description="Polar residues" evidence="1">
    <location>
        <begin position="883"/>
        <end position="892"/>
    </location>
</feature>
<organism evidence="3 4">
    <name type="scientific">Blastomyces parvus</name>
    <dbReference type="NCBI Taxonomy" id="2060905"/>
    <lineage>
        <taxon>Eukaryota</taxon>
        <taxon>Fungi</taxon>
        <taxon>Dikarya</taxon>
        <taxon>Ascomycota</taxon>
        <taxon>Pezizomycotina</taxon>
        <taxon>Eurotiomycetes</taxon>
        <taxon>Eurotiomycetidae</taxon>
        <taxon>Onygenales</taxon>
        <taxon>Ajellomycetaceae</taxon>
        <taxon>Blastomyces</taxon>
    </lineage>
</organism>
<feature type="domain" description="Heterokaryon incompatibility" evidence="2">
    <location>
        <begin position="762"/>
        <end position="927"/>
    </location>
</feature>
<feature type="region of interest" description="Disordered" evidence="1">
    <location>
        <begin position="881"/>
        <end position="902"/>
    </location>
</feature>
<dbReference type="STRING" id="2060905.A0A2B7X8P9"/>
<sequence length="1323" mass="150311">MASNSSEDAMWNQAEQLQRTLPELLASGRLEPEKEIQLRTTLARVFLQRFELQGSPDDLYTAINHLECVVPHIPKSVESRVTYLDQLSYMKMSSFGITYSMKDLDESISYARQAKAEAAPTCPILYKIYHNLGYSLSHRAQFSGSNHADIDDAIACGREVLRLAPPQSVEYETSVTNLAMRLQVRYIRDHRTEDIEEAFTILNRQLERYAPGTPQHGHCLVAKAEFAYQLFKRTDDLKDLNEALLHLQDSLATLFKGHEKRVELIRRISELYECKHRLSGDPSHLRLAAESFSSIIQQMPPSHPTRADFVAHHLILLKNCVLASNSMSEVQETIKEAIQLRDQVPVGHAKRHSSGLSVGNMLARRYIISHELQDLMGVVKHAIETCHEFVALQRQNGIGRIIDISPLRELSSWISKVNDASFDVPTAKSAQQKVYQYFCSIYNPEELMSSLIKLQLEKKEHLNKLLEDMQSTNQVTTDTNQTQEIVNKRFTETGVGGSDHAAGRRQYLKPDGYRDEFTGLRHLAIDPTSNRIVVQMESIVNDLYGYANQDPLSWSEFSDREDRLEREAFDRERHEGKSPNPQLCRICRDVKPLVSKESGGHTWNSKLFLPMGNWRQLRCRKHCTICRLILSLIEMEPGRLHPRLAEMDREIQGTQFNIQKLPTGETMLGVEYGMRPVGAIRIITPRNHADAVRQDWQKFPYSSQGQLVDPSKLWRWLEDCYNNHGRVCNSSWSNRGINKEIPLLLIDVSRSCLVHATSAEKYFSLSYVWGKVKMPTTMKANLQDRLKEKSLNEDNCELPQTIKDAMSIVRSLGERYLWIDLLCIVQDDLDTKYHDIRNMDIVYGKSFATIVAMHGNDATAGLPGILPDTRPPQAIESIVLSEKPSSPQHHAASTSSTNEVTLTTTPSPLPLILETARWDTRGWTLQEELLSRRRIYFSSNYVYFQCNQETMCETTLEGAAEIFGKPLEVPRPIRSENPLAGLKKTGLLPRNEGVLRIFQVYKKLVEQYTSRELSIQSDILNAFSGILAVLADHLKSSFVSGFPAAALDLALLWTPVYPLTRRISSRTAPIETDKGVSFPSWSWAGWLGAVEYRLLEAATPSCQVLSYYTHHHGALRRIHGRDKLTDSTGVKYPPDHLPDISSSEFEHEQVNVAGPDLGPNVLQFWSEVVDTTRFQLSTTNAVHYLSKRDHVHTRGEQAVLRLVDRKGRHCGLVFDTRNDFVRRTFARHSKGTKVNTSGSSELVAISKSADVNAHEVRHGLQRVEGEIDVFDKHEFPATGRGSSVVNALIVQWDHELSERITVAQVHIRAWEEARPKHRHIRLA</sequence>
<dbReference type="PANTHER" id="PTHR33112">
    <property type="entry name" value="DOMAIN PROTEIN, PUTATIVE-RELATED"/>
    <property type="match status" value="1"/>
</dbReference>
<accession>A0A2B7X8P9</accession>
<evidence type="ECO:0000313" key="3">
    <source>
        <dbReference type="EMBL" id="PGH05335.1"/>
    </source>
</evidence>
<evidence type="ECO:0000256" key="1">
    <source>
        <dbReference type="SAM" id="MobiDB-lite"/>
    </source>
</evidence>
<dbReference type="EMBL" id="PDNC01000031">
    <property type="protein sequence ID" value="PGH05335.1"/>
    <property type="molecule type" value="Genomic_DNA"/>
</dbReference>
<protein>
    <recommendedName>
        <fullName evidence="2">Heterokaryon incompatibility domain-containing protein</fullName>
    </recommendedName>
</protein>
<dbReference type="Gene3D" id="1.25.40.10">
    <property type="entry name" value="Tetratricopeptide repeat domain"/>
    <property type="match status" value="1"/>
</dbReference>
<reference evidence="3 4" key="1">
    <citation type="submission" date="2017-10" db="EMBL/GenBank/DDBJ databases">
        <title>Comparative genomics in systemic dimorphic fungi from Ajellomycetaceae.</title>
        <authorList>
            <person name="Munoz J.F."/>
            <person name="Mcewen J.G."/>
            <person name="Clay O.K."/>
            <person name="Cuomo C.A."/>
        </authorList>
    </citation>
    <scope>NUCLEOTIDE SEQUENCE [LARGE SCALE GENOMIC DNA]</scope>
    <source>
        <strain evidence="3 4">UAMH130</strain>
    </source>
</reference>
<dbReference type="InterPro" id="IPR010730">
    <property type="entry name" value="HET"/>
</dbReference>
<dbReference type="Proteomes" id="UP000224080">
    <property type="component" value="Unassembled WGS sequence"/>
</dbReference>
<dbReference type="PANTHER" id="PTHR33112:SF12">
    <property type="entry name" value="HETEROKARYON INCOMPATIBILITY DOMAIN-CONTAINING PROTEIN"/>
    <property type="match status" value="1"/>
</dbReference>
<keyword evidence="4" id="KW-1185">Reference proteome</keyword>
<proteinExistence type="predicted"/>
<dbReference type="InterPro" id="IPR011990">
    <property type="entry name" value="TPR-like_helical_dom_sf"/>
</dbReference>
<evidence type="ECO:0000259" key="2">
    <source>
        <dbReference type="Pfam" id="PF06985"/>
    </source>
</evidence>
<evidence type="ECO:0000313" key="4">
    <source>
        <dbReference type="Proteomes" id="UP000224080"/>
    </source>
</evidence>
<dbReference type="OrthoDB" id="4179959at2759"/>
<comment type="caution">
    <text evidence="3">The sequence shown here is derived from an EMBL/GenBank/DDBJ whole genome shotgun (WGS) entry which is preliminary data.</text>
</comment>
<gene>
    <name evidence="3" type="ORF">GX51_03056</name>
</gene>
<name>A0A2B7X8P9_9EURO</name>
<feature type="compositionally biased region" description="Low complexity" evidence="1">
    <location>
        <begin position="893"/>
        <end position="902"/>
    </location>
</feature>